<comment type="caution">
    <text evidence="9">The sequence shown here is derived from an EMBL/GenBank/DDBJ whole genome shotgun (WGS) entry which is preliminary data.</text>
</comment>
<dbReference type="GO" id="GO:0046872">
    <property type="term" value="F:metal ion binding"/>
    <property type="evidence" value="ECO:0007669"/>
    <property type="project" value="UniProtKB-KW"/>
</dbReference>
<dbReference type="InterPro" id="IPR029058">
    <property type="entry name" value="AB_hydrolase_fold"/>
</dbReference>
<accession>A0AAD9H566</accession>
<dbReference type="EMBL" id="MU843067">
    <property type="protein sequence ID" value="KAK2021992.1"/>
    <property type="molecule type" value="Genomic_DNA"/>
</dbReference>
<organism evidence="9 10">
    <name type="scientific">Colletotrichum zoysiae</name>
    <dbReference type="NCBI Taxonomy" id="1216348"/>
    <lineage>
        <taxon>Eukaryota</taxon>
        <taxon>Fungi</taxon>
        <taxon>Dikarya</taxon>
        <taxon>Ascomycota</taxon>
        <taxon>Pezizomycotina</taxon>
        <taxon>Sordariomycetes</taxon>
        <taxon>Hypocreomycetidae</taxon>
        <taxon>Glomerellales</taxon>
        <taxon>Glomerellaceae</taxon>
        <taxon>Colletotrichum</taxon>
        <taxon>Colletotrichum graminicola species complex</taxon>
    </lineage>
</organism>
<protein>
    <recommendedName>
        <fullName evidence="8">Carboxylic ester hydrolase</fullName>
        <ecNumber evidence="8">3.1.1.-</ecNumber>
    </recommendedName>
</protein>
<evidence type="ECO:0000256" key="4">
    <source>
        <dbReference type="ARBA" id="ARBA00022729"/>
    </source>
</evidence>
<keyword evidence="10" id="KW-1185">Reference proteome</keyword>
<dbReference type="PANTHER" id="PTHR33938:SF13">
    <property type="entry name" value="CARBOXYLIC ESTER HYDROLASE"/>
    <property type="match status" value="1"/>
</dbReference>
<dbReference type="PANTHER" id="PTHR33938">
    <property type="entry name" value="FERULOYL ESTERASE B-RELATED"/>
    <property type="match status" value="1"/>
</dbReference>
<evidence type="ECO:0000256" key="1">
    <source>
        <dbReference type="ARBA" id="ARBA00006249"/>
    </source>
</evidence>
<evidence type="ECO:0000313" key="10">
    <source>
        <dbReference type="Proteomes" id="UP001232148"/>
    </source>
</evidence>
<reference evidence="9" key="1">
    <citation type="submission" date="2021-06" db="EMBL/GenBank/DDBJ databases">
        <title>Comparative genomics, transcriptomics and evolutionary studies reveal genomic signatures of adaptation to plant cell wall in hemibiotrophic fungi.</title>
        <authorList>
            <consortium name="DOE Joint Genome Institute"/>
            <person name="Baroncelli R."/>
            <person name="Diaz J.F."/>
            <person name="Benocci T."/>
            <person name="Peng M."/>
            <person name="Battaglia E."/>
            <person name="Haridas S."/>
            <person name="Andreopoulos W."/>
            <person name="Labutti K."/>
            <person name="Pangilinan J."/>
            <person name="Floch G.L."/>
            <person name="Makela M.R."/>
            <person name="Henrissat B."/>
            <person name="Grigoriev I.V."/>
            <person name="Crouch J.A."/>
            <person name="De Vries R.P."/>
            <person name="Sukno S.A."/>
            <person name="Thon M.R."/>
        </authorList>
    </citation>
    <scope>NUCLEOTIDE SEQUENCE</scope>
    <source>
        <strain evidence="9">MAFF235873</strain>
    </source>
</reference>
<proteinExistence type="inferred from homology"/>
<evidence type="ECO:0000256" key="5">
    <source>
        <dbReference type="ARBA" id="ARBA00022801"/>
    </source>
</evidence>
<dbReference type="Gene3D" id="3.40.50.1820">
    <property type="entry name" value="alpha/beta hydrolase"/>
    <property type="match status" value="1"/>
</dbReference>
<keyword evidence="2" id="KW-0719">Serine esterase</keyword>
<keyword evidence="6" id="KW-0106">Calcium</keyword>
<dbReference type="GO" id="GO:0030600">
    <property type="term" value="F:feruloyl esterase activity"/>
    <property type="evidence" value="ECO:0007669"/>
    <property type="project" value="UniProtKB-ARBA"/>
</dbReference>
<comment type="similarity">
    <text evidence="1 8">Belongs to the tannase family.</text>
</comment>
<evidence type="ECO:0000256" key="7">
    <source>
        <dbReference type="ARBA" id="ARBA00023157"/>
    </source>
</evidence>
<evidence type="ECO:0000256" key="8">
    <source>
        <dbReference type="RuleBase" id="RU361238"/>
    </source>
</evidence>
<evidence type="ECO:0000256" key="2">
    <source>
        <dbReference type="ARBA" id="ARBA00022487"/>
    </source>
</evidence>
<sequence>MAVSLEQSCVSSVFSPSVFGVEILGLEASLVTNYGGPAPAAGSDGPAFCNVTITYTHPGQHDSVIVETWLPLAWNERLMGVGGSGYAAGRVDYSYMYGGVAQGYATVTTDAGLGSAQEPSPWALNSPGNVNLYNLQNLGTVSLNDSAMIGKSLIGSFYGQEPTYSYWVGCSQGGRQGLMLAQRYPEVYDGIVAGAPAISHLVTSNTLWPQQIMNELGEYPYPCEFDAIVGAAVSACDGLDGVVDGVVSDADACLGAFDPFSVVGTSTACAQADGADKTVTEAAAAVVNATWRGMVTADGETRLPGLLPGADLSGNLLGLGGVAATTCGEDGCAGAPSFLGSTWFRFFLARDAAFDPANLTRKEFDTLVHAGDYFSSLLDAVDPDLRAFKAAGGKMVSYHGLADGTVPPGATENYYKAVSDISPDVRDFYRYFEAPGLAHCFGGATSAPVGLLEQLRVWVENGTAPEYTPVSVAVGNATHGRILCPYPQRAAYRRDCGDASKAECWHCSSGSAVSLRGK</sequence>
<gene>
    <name evidence="9" type="ORF">LX32DRAFT_645912</name>
</gene>
<evidence type="ECO:0000256" key="6">
    <source>
        <dbReference type="ARBA" id="ARBA00022837"/>
    </source>
</evidence>
<evidence type="ECO:0000313" key="9">
    <source>
        <dbReference type="EMBL" id="KAK2021992.1"/>
    </source>
</evidence>
<dbReference type="InterPro" id="IPR011118">
    <property type="entry name" value="Tannase/feruloyl_esterase"/>
</dbReference>
<name>A0AAD9H566_9PEZI</name>
<keyword evidence="3" id="KW-0479">Metal-binding</keyword>
<dbReference type="EC" id="3.1.1.-" evidence="8"/>
<dbReference type="Proteomes" id="UP001232148">
    <property type="component" value="Unassembled WGS sequence"/>
</dbReference>
<dbReference type="SUPFAM" id="SSF53474">
    <property type="entry name" value="alpha/beta-Hydrolases"/>
    <property type="match status" value="1"/>
</dbReference>
<dbReference type="AlphaFoldDB" id="A0AAD9H566"/>
<keyword evidence="4" id="KW-0732">Signal</keyword>
<keyword evidence="5 8" id="KW-0378">Hydrolase</keyword>
<dbReference type="Pfam" id="PF07519">
    <property type="entry name" value="Tannase"/>
    <property type="match status" value="1"/>
</dbReference>
<evidence type="ECO:0000256" key="3">
    <source>
        <dbReference type="ARBA" id="ARBA00022723"/>
    </source>
</evidence>
<keyword evidence="7" id="KW-1015">Disulfide bond</keyword>